<gene>
    <name evidence="2" type="ORF">NDU88_005731</name>
</gene>
<keyword evidence="3" id="KW-1185">Reference proteome</keyword>
<evidence type="ECO:0000256" key="1">
    <source>
        <dbReference type="SAM" id="MobiDB-lite"/>
    </source>
</evidence>
<protein>
    <submittedName>
        <fullName evidence="2">Uncharacterized protein</fullName>
    </submittedName>
</protein>
<sequence>MSSWGAGPPHQPPDPTPVRSLSCRPSGSYLLSPVGPVHATRGPTRVSRHRCTALRAGGASTPPPHHSPSHSDPPLGAPTRSSVIPCCSQVAPGLPPPASSSLNLNRAWPYNSQHFLIQHQWEQYPGAPSGHLFLRSRPRSAVGSPAASAPRPPGLLSSDSLRLARALTSRGPRLVPRLLPARPSHDGPVSAPRIHLVLVRRSVELFYMSAILAGAWPLPREGYNFKMQHVPGSKNIVADGLLRLPIKHAMGTEEDKLEEVALTIKLAVLNKEECDKTNDYLA</sequence>
<name>A0AAV7SML4_PLEWA</name>
<reference evidence="2" key="1">
    <citation type="journal article" date="2022" name="bioRxiv">
        <title>Sequencing and chromosome-scale assembly of the giantPleurodeles waltlgenome.</title>
        <authorList>
            <person name="Brown T."/>
            <person name="Elewa A."/>
            <person name="Iarovenko S."/>
            <person name="Subramanian E."/>
            <person name="Araus A.J."/>
            <person name="Petzold A."/>
            <person name="Susuki M."/>
            <person name="Suzuki K.-i.T."/>
            <person name="Hayashi T."/>
            <person name="Toyoda A."/>
            <person name="Oliveira C."/>
            <person name="Osipova E."/>
            <person name="Leigh N.D."/>
            <person name="Simon A."/>
            <person name="Yun M.H."/>
        </authorList>
    </citation>
    <scope>NUCLEOTIDE SEQUENCE</scope>
    <source>
        <strain evidence="2">20211129_DDA</strain>
        <tissue evidence="2">Liver</tissue>
    </source>
</reference>
<dbReference type="Proteomes" id="UP001066276">
    <property type="component" value="Chromosome 4_2"/>
</dbReference>
<accession>A0AAV7SML4</accession>
<evidence type="ECO:0000313" key="3">
    <source>
        <dbReference type="Proteomes" id="UP001066276"/>
    </source>
</evidence>
<organism evidence="2 3">
    <name type="scientific">Pleurodeles waltl</name>
    <name type="common">Iberian ribbed newt</name>
    <dbReference type="NCBI Taxonomy" id="8319"/>
    <lineage>
        <taxon>Eukaryota</taxon>
        <taxon>Metazoa</taxon>
        <taxon>Chordata</taxon>
        <taxon>Craniata</taxon>
        <taxon>Vertebrata</taxon>
        <taxon>Euteleostomi</taxon>
        <taxon>Amphibia</taxon>
        <taxon>Batrachia</taxon>
        <taxon>Caudata</taxon>
        <taxon>Salamandroidea</taxon>
        <taxon>Salamandridae</taxon>
        <taxon>Pleurodelinae</taxon>
        <taxon>Pleurodeles</taxon>
    </lineage>
</organism>
<dbReference type="EMBL" id="JANPWB010000008">
    <property type="protein sequence ID" value="KAJ1165303.1"/>
    <property type="molecule type" value="Genomic_DNA"/>
</dbReference>
<evidence type="ECO:0000313" key="2">
    <source>
        <dbReference type="EMBL" id="KAJ1165303.1"/>
    </source>
</evidence>
<proteinExistence type="predicted"/>
<feature type="region of interest" description="Disordered" evidence="1">
    <location>
        <begin position="1"/>
        <end position="82"/>
    </location>
</feature>
<comment type="caution">
    <text evidence="2">The sequence shown here is derived from an EMBL/GenBank/DDBJ whole genome shotgun (WGS) entry which is preliminary data.</text>
</comment>
<dbReference type="AlphaFoldDB" id="A0AAV7SML4"/>